<feature type="transmembrane region" description="Helical" evidence="5">
    <location>
        <begin position="121"/>
        <end position="143"/>
    </location>
</feature>
<name>A0A5M9N6D6_9EURO</name>
<accession>A0A5M9N6D6</accession>
<gene>
    <name evidence="7" type="ORF">ATNIH1004_002838</name>
</gene>
<evidence type="ECO:0008006" key="9">
    <source>
        <dbReference type="Google" id="ProtNLM"/>
    </source>
</evidence>
<feature type="transmembrane region" description="Helical" evidence="5">
    <location>
        <begin position="282"/>
        <end position="300"/>
    </location>
</feature>
<dbReference type="Proteomes" id="UP000324241">
    <property type="component" value="Unassembled WGS sequence"/>
</dbReference>
<evidence type="ECO:0000256" key="2">
    <source>
        <dbReference type="ARBA" id="ARBA00022692"/>
    </source>
</evidence>
<keyword evidence="2 5" id="KW-0812">Transmembrane</keyword>
<dbReference type="AlphaFoldDB" id="A0A5M9N6D6"/>
<evidence type="ECO:0000256" key="6">
    <source>
        <dbReference type="SAM" id="SignalP"/>
    </source>
</evidence>
<reference evidence="7 8" key="1">
    <citation type="submission" date="2019-08" db="EMBL/GenBank/DDBJ databases">
        <title>The genome sequence of a newly discovered highly antifungal drug resistant Aspergillus species, Aspergillus tanneri NIH 1004.</title>
        <authorList>
            <person name="Mounaud S."/>
            <person name="Singh I."/>
            <person name="Joardar V."/>
            <person name="Pakala S."/>
            <person name="Pakala S."/>
            <person name="Venepally P."/>
            <person name="Chung J.K."/>
            <person name="Losada L."/>
            <person name="Nierman W.C."/>
        </authorList>
    </citation>
    <scope>NUCLEOTIDE SEQUENCE [LARGE SCALE GENOMIC DNA]</scope>
    <source>
        <strain evidence="7 8">NIH1004</strain>
    </source>
</reference>
<dbReference type="VEuPathDB" id="FungiDB:EYZ11_002124"/>
<feature type="transmembrane region" description="Helical" evidence="5">
    <location>
        <begin position="200"/>
        <end position="218"/>
    </location>
</feature>
<feature type="transmembrane region" description="Helical" evidence="5">
    <location>
        <begin position="238"/>
        <end position="261"/>
    </location>
</feature>
<sequence>MRRSVSLLYILLVSSIEASTTSTPTAAPQQTILPRDYDPHITINVPTISIPPVSIPPVSIPSLSLDLPSNTCTPTIAPDKNGWVPASECNALYLFYPSFGAAIAFSVLFGIIMVTHTVQAVVYRVGFAWVILMGATWEFVGFVNRTLSSRDQQSTTLATMTQLFILLSPLWVNAFDYMVLARMIYFFIPDHRIGIFKPSLLAMIFIVLDLASFITQLVGGSMAGVGQPEDQIMKGIHIYMAGIGIQEFFIVIFLIIAILFHRQMLYLDRRGELTGLKAKWRPLLYALYASLLFITVRIIYRLVEFSSGKSASNPIPYHEWYMYAFDATPMFFAISVWNLAHPGTVLQGPDAKMPPSGIRKIFCFCCRRRKHKGMQNIPDDEALPLRDRAPSPYR</sequence>
<proteinExistence type="predicted"/>
<comment type="subcellular location">
    <subcellularLocation>
        <location evidence="1">Membrane</location>
        <topology evidence="1">Multi-pass membrane protein</topology>
    </subcellularLocation>
</comment>
<dbReference type="InterPro" id="IPR007568">
    <property type="entry name" value="RTA1"/>
</dbReference>
<dbReference type="GO" id="GO:0016020">
    <property type="term" value="C:membrane"/>
    <property type="evidence" value="ECO:0007669"/>
    <property type="project" value="UniProtKB-SubCell"/>
</dbReference>
<comment type="caution">
    <text evidence="7">The sequence shown here is derived from an EMBL/GenBank/DDBJ whole genome shotgun (WGS) entry which is preliminary data.</text>
</comment>
<dbReference type="OrthoDB" id="5384040at2759"/>
<keyword evidence="4 5" id="KW-0472">Membrane</keyword>
<protein>
    <recommendedName>
        <fullName evidence="9">RTA1 domain protein</fullName>
    </recommendedName>
</protein>
<organism evidence="7 8">
    <name type="scientific">Aspergillus tanneri</name>
    <dbReference type="NCBI Taxonomy" id="1220188"/>
    <lineage>
        <taxon>Eukaryota</taxon>
        <taxon>Fungi</taxon>
        <taxon>Dikarya</taxon>
        <taxon>Ascomycota</taxon>
        <taxon>Pezizomycotina</taxon>
        <taxon>Eurotiomycetes</taxon>
        <taxon>Eurotiomycetidae</taxon>
        <taxon>Eurotiales</taxon>
        <taxon>Aspergillaceae</taxon>
        <taxon>Aspergillus</taxon>
        <taxon>Aspergillus subgen. Circumdati</taxon>
    </lineage>
</organism>
<feature type="transmembrane region" description="Helical" evidence="5">
    <location>
        <begin position="93"/>
        <end position="114"/>
    </location>
</feature>
<feature type="transmembrane region" description="Helical" evidence="5">
    <location>
        <begin position="320"/>
        <end position="340"/>
    </location>
</feature>
<dbReference type="Pfam" id="PF04479">
    <property type="entry name" value="RTA1"/>
    <property type="match status" value="1"/>
</dbReference>
<dbReference type="EMBL" id="QUQM01000001">
    <property type="protein sequence ID" value="KAA8650157.1"/>
    <property type="molecule type" value="Genomic_DNA"/>
</dbReference>
<evidence type="ECO:0000313" key="8">
    <source>
        <dbReference type="Proteomes" id="UP000324241"/>
    </source>
</evidence>
<evidence type="ECO:0000313" key="7">
    <source>
        <dbReference type="EMBL" id="KAA8650157.1"/>
    </source>
</evidence>
<keyword evidence="3 5" id="KW-1133">Transmembrane helix</keyword>
<dbReference type="PANTHER" id="PTHR31465:SF15">
    <property type="entry name" value="LIPID TRANSPORTER ATNI-RELATED"/>
    <property type="match status" value="1"/>
</dbReference>
<evidence type="ECO:0000256" key="4">
    <source>
        <dbReference type="ARBA" id="ARBA00023136"/>
    </source>
</evidence>
<evidence type="ECO:0000256" key="5">
    <source>
        <dbReference type="SAM" id="Phobius"/>
    </source>
</evidence>
<dbReference type="RefSeq" id="XP_033429518.1">
    <property type="nucleotide sequence ID" value="XM_033567523.1"/>
</dbReference>
<dbReference type="GeneID" id="54325540"/>
<dbReference type="PANTHER" id="PTHR31465">
    <property type="entry name" value="PROTEIN RTA1-RELATED"/>
    <property type="match status" value="1"/>
</dbReference>
<evidence type="ECO:0000256" key="1">
    <source>
        <dbReference type="ARBA" id="ARBA00004141"/>
    </source>
</evidence>
<feature type="chain" id="PRO_5024346825" description="RTA1 domain protein" evidence="6">
    <location>
        <begin position="19"/>
        <end position="394"/>
    </location>
</feature>
<feature type="signal peptide" evidence="6">
    <location>
        <begin position="1"/>
        <end position="18"/>
    </location>
</feature>
<feature type="transmembrane region" description="Helical" evidence="5">
    <location>
        <begin position="163"/>
        <end position="188"/>
    </location>
</feature>
<evidence type="ECO:0000256" key="3">
    <source>
        <dbReference type="ARBA" id="ARBA00022989"/>
    </source>
</evidence>
<keyword evidence="6" id="KW-0732">Signal</keyword>